<evidence type="ECO:0000313" key="2">
    <source>
        <dbReference type="Proteomes" id="UP001207528"/>
    </source>
</evidence>
<accession>A0AAW5SPX6</accession>
<dbReference type="InterPro" id="IPR024520">
    <property type="entry name" value="DUF3558"/>
</dbReference>
<dbReference type="EMBL" id="JACKTI010000057">
    <property type="protein sequence ID" value="MCV7025864.1"/>
    <property type="molecule type" value="Genomic_DNA"/>
</dbReference>
<evidence type="ECO:0000313" key="1">
    <source>
        <dbReference type="EMBL" id="MCV7025864.1"/>
    </source>
</evidence>
<dbReference type="Pfam" id="PF12079">
    <property type="entry name" value="DUF3558"/>
    <property type="match status" value="1"/>
</dbReference>
<reference evidence="1" key="1">
    <citation type="submission" date="2020-07" db="EMBL/GenBank/DDBJ databases">
        <authorList>
            <person name="Pettersson B.M.F."/>
            <person name="Behra P.R.K."/>
            <person name="Ramesh M."/>
            <person name="Das S."/>
            <person name="Dasgupta S."/>
            <person name="Kirsebom L.A."/>
        </authorList>
    </citation>
    <scope>NUCLEOTIDE SEQUENCE</scope>
    <source>
        <strain evidence="1">DSM 44203</strain>
    </source>
</reference>
<dbReference type="Proteomes" id="UP001207528">
    <property type="component" value="Unassembled WGS sequence"/>
</dbReference>
<comment type="caution">
    <text evidence="1">The sequence shown here is derived from an EMBL/GenBank/DDBJ whole genome shotgun (WGS) entry which is preliminary data.</text>
</comment>
<name>A0AAW5SPX6_MYCNV</name>
<protein>
    <submittedName>
        <fullName evidence="1">DUF3558 domain-containing protein</fullName>
    </submittedName>
</protein>
<sequence>MPGSAEAPFGHPEVGDVTVFARWNRRFVALTACAAALTACGSTDEAPTSPATANPGAGFRSGDCNGITDTDIAAAAGSDEFTRAVVSDAGCFWQENTMFGTVGAGMGISTWWYRGSDMDTERSLEQQAGRTLTELSLDGNKGFKAFDGNACSFYVAKGGDVITWSIQTMNPATLPDLCSITEQLAELSQERVN</sequence>
<proteinExistence type="predicted"/>
<organism evidence="1 2">
    <name type="scientific">Mycolicibacterium novocastrense</name>
    <name type="common">Mycobacterium novocastrense</name>
    <dbReference type="NCBI Taxonomy" id="59813"/>
    <lineage>
        <taxon>Bacteria</taxon>
        <taxon>Bacillati</taxon>
        <taxon>Actinomycetota</taxon>
        <taxon>Actinomycetes</taxon>
        <taxon>Mycobacteriales</taxon>
        <taxon>Mycobacteriaceae</taxon>
        <taxon>Mycolicibacterium</taxon>
    </lineage>
</organism>
<reference evidence="1" key="2">
    <citation type="journal article" date="2022" name="BMC Genomics">
        <title>Comparative genome analysis of mycobacteria focusing on tRNA and non-coding RNA.</title>
        <authorList>
            <person name="Behra P.R.K."/>
            <person name="Pettersson B.M.F."/>
            <person name="Ramesh M."/>
            <person name="Das S."/>
            <person name="Dasgupta S."/>
            <person name="Kirsebom L.A."/>
        </authorList>
    </citation>
    <scope>NUCLEOTIDE SEQUENCE</scope>
    <source>
        <strain evidence="1">DSM 44203</strain>
    </source>
</reference>
<dbReference type="AlphaFoldDB" id="A0AAW5SPX6"/>
<gene>
    <name evidence="1" type="ORF">H7I77_21340</name>
</gene>